<comment type="caution">
    <text evidence="1">The sequence shown here is derived from an EMBL/GenBank/DDBJ whole genome shotgun (WGS) entry which is preliminary data.</text>
</comment>
<dbReference type="PANTHER" id="PTHR47326">
    <property type="entry name" value="TRANSPOSABLE ELEMENT TC3 TRANSPOSASE-LIKE PROTEIN"/>
    <property type="match status" value="1"/>
</dbReference>
<gene>
    <name evidence="1" type="ORF">ANN_07517</name>
</gene>
<proteinExistence type="predicted"/>
<evidence type="ECO:0000313" key="1">
    <source>
        <dbReference type="EMBL" id="KAJ4439395.1"/>
    </source>
</evidence>
<dbReference type="Gene3D" id="3.30.420.10">
    <property type="entry name" value="Ribonuclease H-like superfamily/Ribonuclease H"/>
    <property type="match status" value="1"/>
</dbReference>
<protein>
    <submittedName>
        <fullName evidence="1">Uncharacterized protein</fullName>
    </submittedName>
</protein>
<name>A0ABQ8T133_PERAM</name>
<organism evidence="1 2">
    <name type="scientific">Periplaneta americana</name>
    <name type="common">American cockroach</name>
    <name type="synonym">Blatta americana</name>
    <dbReference type="NCBI Taxonomy" id="6978"/>
    <lineage>
        <taxon>Eukaryota</taxon>
        <taxon>Metazoa</taxon>
        <taxon>Ecdysozoa</taxon>
        <taxon>Arthropoda</taxon>
        <taxon>Hexapoda</taxon>
        <taxon>Insecta</taxon>
        <taxon>Pterygota</taxon>
        <taxon>Neoptera</taxon>
        <taxon>Polyneoptera</taxon>
        <taxon>Dictyoptera</taxon>
        <taxon>Blattodea</taxon>
        <taxon>Blattoidea</taxon>
        <taxon>Blattidae</taxon>
        <taxon>Blattinae</taxon>
        <taxon>Periplaneta</taxon>
    </lineage>
</organism>
<keyword evidence="2" id="KW-1185">Reference proteome</keyword>
<accession>A0ABQ8T133</accession>
<dbReference type="EMBL" id="JAJSOF020000017">
    <property type="protein sequence ID" value="KAJ4439395.1"/>
    <property type="molecule type" value="Genomic_DNA"/>
</dbReference>
<dbReference type="PANTHER" id="PTHR47326:SF1">
    <property type="entry name" value="HTH PSQ-TYPE DOMAIN-CONTAINING PROTEIN"/>
    <property type="match status" value="1"/>
</dbReference>
<dbReference type="Proteomes" id="UP001148838">
    <property type="component" value="Unassembled WGS sequence"/>
</dbReference>
<sequence>MHSVVHNQLSAPVYCPMLQYSWQSAGDVNSEQVSDFKNVIQVAFDFSALECGSEDCSGVTSACYDYCSAPCCFMHFIENPHPFESKHYLNVRHVSQQVIASQFVRLQRYMMRGAYVRSSWPPRSPDLTPLDFFLWGHMKSLVYETPVETAEDLVARVVVAAGEIADTPVKLTGFLEFGKDAATLPPSGFDGHLSILLNEGCDWLLRREDKISVTVRKTFIYDNQLVGGSRRSVGKVLSMKLHSMKKIEYTCSRIPVERFSLDIAIKCKTRLIQVKECGKKKKKKEKKKKKKKKKTKEDEEWKRCVDFHTRVGWSHGCILNATVCIVAWLVRDGQAEEKGEGQTEREIAVNVCV</sequence>
<reference evidence="1 2" key="1">
    <citation type="journal article" date="2022" name="Allergy">
        <title>Genome assembly and annotation of Periplaneta americana reveal a comprehensive cockroach allergen profile.</title>
        <authorList>
            <person name="Wang L."/>
            <person name="Xiong Q."/>
            <person name="Saelim N."/>
            <person name="Wang L."/>
            <person name="Nong W."/>
            <person name="Wan A.T."/>
            <person name="Shi M."/>
            <person name="Liu X."/>
            <person name="Cao Q."/>
            <person name="Hui J.H.L."/>
            <person name="Sookrung N."/>
            <person name="Leung T.F."/>
            <person name="Tungtrongchitr A."/>
            <person name="Tsui S.K.W."/>
        </authorList>
    </citation>
    <scope>NUCLEOTIDE SEQUENCE [LARGE SCALE GENOMIC DNA]</scope>
    <source>
        <strain evidence="1">PWHHKU_190912</strain>
    </source>
</reference>
<dbReference type="InterPro" id="IPR036397">
    <property type="entry name" value="RNaseH_sf"/>
</dbReference>
<evidence type="ECO:0000313" key="2">
    <source>
        <dbReference type="Proteomes" id="UP001148838"/>
    </source>
</evidence>